<dbReference type="AlphaFoldDB" id="A0A7W5D2E4"/>
<protein>
    <submittedName>
        <fullName evidence="7">O-antigen/teichoic acid export membrane protein</fullName>
    </submittedName>
</protein>
<gene>
    <name evidence="7" type="ORF">FHR31_001028</name>
</gene>
<dbReference type="GO" id="GO:0005886">
    <property type="term" value="C:plasma membrane"/>
    <property type="evidence" value="ECO:0007669"/>
    <property type="project" value="UniProtKB-SubCell"/>
</dbReference>
<keyword evidence="3 6" id="KW-0812">Transmembrane</keyword>
<evidence type="ECO:0000313" key="7">
    <source>
        <dbReference type="EMBL" id="MBB3171216.1"/>
    </source>
</evidence>
<comment type="caution">
    <text evidence="7">The sequence shown here is derived from an EMBL/GenBank/DDBJ whole genome shotgun (WGS) entry which is preliminary data.</text>
</comment>
<evidence type="ECO:0000313" key="8">
    <source>
        <dbReference type="Proteomes" id="UP000530850"/>
    </source>
</evidence>
<feature type="transmembrane region" description="Helical" evidence="6">
    <location>
        <begin position="213"/>
        <end position="230"/>
    </location>
</feature>
<evidence type="ECO:0000256" key="2">
    <source>
        <dbReference type="ARBA" id="ARBA00022475"/>
    </source>
</evidence>
<dbReference type="GeneID" id="93356359"/>
<dbReference type="Pfam" id="PF01943">
    <property type="entry name" value="Polysacc_synt"/>
    <property type="match status" value="1"/>
</dbReference>
<dbReference type="InterPro" id="IPR002797">
    <property type="entry name" value="Polysacc_synth"/>
</dbReference>
<dbReference type="Proteomes" id="UP000530850">
    <property type="component" value="Unassembled WGS sequence"/>
</dbReference>
<feature type="transmembrane region" description="Helical" evidence="6">
    <location>
        <begin position="174"/>
        <end position="193"/>
    </location>
</feature>
<evidence type="ECO:0000256" key="6">
    <source>
        <dbReference type="SAM" id="Phobius"/>
    </source>
</evidence>
<dbReference type="InterPro" id="IPR050833">
    <property type="entry name" value="Poly_Biosynth_Transport"/>
</dbReference>
<keyword evidence="2" id="KW-1003">Cell membrane</keyword>
<feature type="transmembrane region" description="Helical" evidence="6">
    <location>
        <begin position="382"/>
        <end position="403"/>
    </location>
</feature>
<proteinExistence type="predicted"/>
<sequence>MSMQVPMKYKRLVRDTGIFALGSAGTKLVLFFLVPLYTHFMSDAEYGIADLVVTVSQLIIPFASLSIFDGVLRFGLAKGFRTCDTLLSGLIVSSIGSVAVLFLTPALVLYPAISEWRWLLSAYVVASLFNNLFMNYLKVKDRNRTYAVLSILQTLALATLNIVLLGFYHWGIAGYLLSLVASCGANSLFALVLSGALTDLKTATIRKGMTKQILAYSSPLVLNSISWWVIQSSDKIMIDAMVGAAALGIFTVASKIPAMINVIISIFSQAWGLSSIREYESDNDTRFYSNVLNIYQAIAFGAAIVLTAIVKPFMAIYVGEAFAASWQFVPLLLASSAFSAIASYYGSLYLALRKSLNNMWTTIAAALVNLITNYFGIMLFGIWGAAIGTMVSFALLFIIRLIDVGRYLKIELNKSILAANILIMLAEVGFVSLDYCGPLASALAIATFAAVNGRLLLRRKR</sequence>
<feature type="transmembrane region" description="Helical" evidence="6">
    <location>
        <begin position="330"/>
        <end position="352"/>
    </location>
</feature>
<comment type="subcellular location">
    <subcellularLocation>
        <location evidence="1">Cell membrane</location>
        <topology evidence="1">Multi-pass membrane protein</topology>
    </subcellularLocation>
</comment>
<feature type="transmembrane region" description="Helical" evidence="6">
    <location>
        <begin position="415"/>
        <end position="433"/>
    </location>
</feature>
<feature type="transmembrane region" description="Helical" evidence="6">
    <location>
        <begin position="242"/>
        <end position="267"/>
    </location>
</feature>
<feature type="transmembrane region" description="Helical" evidence="6">
    <location>
        <begin position="359"/>
        <end position="376"/>
    </location>
</feature>
<organism evidence="7 8">
    <name type="scientific">Parvibacter caecicola</name>
    <dbReference type="NCBI Taxonomy" id="747645"/>
    <lineage>
        <taxon>Bacteria</taxon>
        <taxon>Bacillati</taxon>
        <taxon>Actinomycetota</taxon>
        <taxon>Coriobacteriia</taxon>
        <taxon>Coriobacteriales</taxon>
        <taxon>Coriobacteriaceae</taxon>
        <taxon>Parvibacter</taxon>
    </lineage>
</organism>
<feature type="transmembrane region" description="Helical" evidence="6">
    <location>
        <begin position="439"/>
        <end position="457"/>
    </location>
</feature>
<evidence type="ECO:0000256" key="5">
    <source>
        <dbReference type="ARBA" id="ARBA00023136"/>
    </source>
</evidence>
<dbReference type="PANTHER" id="PTHR30250">
    <property type="entry name" value="PST FAMILY PREDICTED COLANIC ACID TRANSPORTER"/>
    <property type="match status" value="1"/>
</dbReference>
<dbReference type="RefSeq" id="WP_123185064.1">
    <property type="nucleotide sequence ID" value="NZ_JACHYA010000002.1"/>
</dbReference>
<dbReference type="PANTHER" id="PTHR30250:SF11">
    <property type="entry name" value="O-ANTIGEN TRANSPORTER-RELATED"/>
    <property type="match status" value="1"/>
</dbReference>
<keyword evidence="4 6" id="KW-1133">Transmembrane helix</keyword>
<feature type="transmembrane region" description="Helical" evidence="6">
    <location>
        <begin position="89"/>
        <end position="110"/>
    </location>
</feature>
<dbReference type="EMBL" id="JACHYA010000002">
    <property type="protein sequence ID" value="MBB3171216.1"/>
    <property type="molecule type" value="Genomic_DNA"/>
</dbReference>
<feature type="transmembrane region" description="Helical" evidence="6">
    <location>
        <begin position="12"/>
        <end position="34"/>
    </location>
</feature>
<keyword evidence="5 6" id="KW-0472">Membrane</keyword>
<evidence type="ECO:0000256" key="4">
    <source>
        <dbReference type="ARBA" id="ARBA00022989"/>
    </source>
</evidence>
<feature type="transmembrane region" description="Helical" evidence="6">
    <location>
        <begin position="146"/>
        <end position="168"/>
    </location>
</feature>
<evidence type="ECO:0000256" key="3">
    <source>
        <dbReference type="ARBA" id="ARBA00022692"/>
    </source>
</evidence>
<accession>A0A7W5D2E4</accession>
<reference evidence="7 8" key="1">
    <citation type="submission" date="2020-08" db="EMBL/GenBank/DDBJ databases">
        <title>Sequencing the genomes of 1000 actinobacteria strains.</title>
        <authorList>
            <person name="Klenk H.-P."/>
        </authorList>
    </citation>
    <scope>NUCLEOTIDE SEQUENCE [LARGE SCALE GENOMIC DNA]</scope>
    <source>
        <strain evidence="7 8">DSM 22242</strain>
    </source>
</reference>
<evidence type="ECO:0000256" key="1">
    <source>
        <dbReference type="ARBA" id="ARBA00004651"/>
    </source>
</evidence>
<name>A0A7W5D2E4_9ACTN</name>
<feature type="transmembrane region" description="Helical" evidence="6">
    <location>
        <begin position="116"/>
        <end position="134"/>
    </location>
</feature>
<feature type="transmembrane region" description="Helical" evidence="6">
    <location>
        <begin position="46"/>
        <end position="68"/>
    </location>
</feature>
<feature type="transmembrane region" description="Helical" evidence="6">
    <location>
        <begin position="287"/>
        <end position="310"/>
    </location>
</feature>